<evidence type="ECO:0000313" key="1">
    <source>
        <dbReference type="EMBL" id="RJT79930.1"/>
    </source>
</evidence>
<dbReference type="AlphaFoldDB" id="A0A3A5MDP6"/>
<sequence length="113" mass="12897">MVHTARRQEWILYSDLNREVSEDADTVPFDFSRDTDRAALGTLLADIVKADLLHSRFMVSSVVKLSASDGPGDGFYSLAENLGHLEAGASEDRKFEFWVEQLKLTHDHYRRRV</sequence>
<keyword evidence="2" id="KW-1185">Reference proteome</keyword>
<protein>
    <submittedName>
        <fullName evidence="1">Uncharacterized protein</fullName>
    </submittedName>
</protein>
<reference evidence="1 2" key="1">
    <citation type="submission" date="2018-09" db="EMBL/GenBank/DDBJ databases">
        <title>Novel species of Arthrobacter.</title>
        <authorList>
            <person name="Liu Q."/>
            <person name="Xin Y.-H."/>
        </authorList>
    </citation>
    <scope>NUCLEOTIDE SEQUENCE [LARGE SCALE GENOMIC DNA]</scope>
    <source>
        <strain evidence="1 2">Hz2</strain>
    </source>
</reference>
<name>A0A3A5MDP6_9MICC</name>
<evidence type="ECO:0000313" key="2">
    <source>
        <dbReference type="Proteomes" id="UP000272560"/>
    </source>
</evidence>
<proteinExistence type="predicted"/>
<gene>
    <name evidence="1" type="ORF">D6T63_08470</name>
</gene>
<dbReference type="Proteomes" id="UP000272560">
    <property type="component" value="Unassembled WGS sequence"/>
</dbReference>
<accession>A0A3A5MDP6</accession>
<dbReference type="EMBL" id="QZVT01000004">
    <property type="protein sequence ID" value="RJT79930.1"/>
    <property type="molecule type" value="Genomic_DNA"/>
</dbReference>
<comment type="caution">
    <text evidence="1">The sequence shown here is derived from an EMBL/GenBank/DDBJ whole genome shotgun (WGS) entry which is preliminary data.</text>
</comment>
<organism evidence="1 2">
    <name type="scientific">Arthrobacter cheniae</name>
    <dbReference type="NCBI Taxonomy" id="1258888"/>
    <lineage>
        <taxon>Bacteria</taxon>
        <taxon>Bacillati</taxon>
        <taxon>Actinomycetota</taxon>
        <taxon>Actinomycetes</taxon>
        <taxon>Micrococcales</taxon>
        <taxon>Micrococcaceae</taxon>
        <taxon>Arthrobacter</taxon>
    </lineage>
</organism>